<dbReference type="RefSeq" id="WP_209910690.1">
    <property type="nucleotide sequence ID" value="NZ_BAAAMI010000003.1"/>
</dbReference>
<feature type="compositionally biased region" description="Basic and acidic residues" evidence="1">
    <location>
        <begin position="19"/>
        <end position="28"/>
    </location>
</feature>
<proteinExistence type="predicted"/>
<gene>
    <name evidence="2" type="ORF">JOF46_004041</name>
</gene>
<sequence length="54" mass="5830">MSKETKIQPATDVVPGDSAEARPRRLSPDELPDGSGNDAPKHPELDDENRFDAG</sequence>
<protein>
    <submittedName>
        <fullName evidence="2">Uncharacterized protein</fullName>
    </submittedName>
</protein>
<evidence type="ECO:0000256" key="1">
    <source>
        <dbReference type="SAM" id="MobiDB-lite"/>
    </source>
</evidence>
<feature type="compositionally biased region" description="Basic and acidic residues" evidence="1">
    <location>
        <begin position="39"/>
        <end position="54"/>
    </location>
</feature>
<dbReference type="Proteomes" id="UP000766570">
    <property type="component" value="Unassembled WGS sequence"/>
</dbReference>
<evidence type="ECO:0000313" key="3">
    <source>
        <dbReference type="Proteomes" id="UP000766570"/>
    </source>
</evidence>
<name>A0ABS4WIU5_9MICC</name>
<organism evidence="2 3">
    <name type="scientific">Paeniglutamicibacter psychrophenolicus</name>
    <dbReference type="NCBI Taxonomy" id="257454"/>
    <lineage>
        <taxon>Bacteria</taxon>
        <taxon>Bacillati</taxon>
        <taxon>Actinomycetota</taxon>
        <taxon>Actinomycetes</taxon>
        <taxon>Micrococcales</taxon>
        <taxon>Micrococcaceae</taxon>
        <taxon>Paeniglutamicibacter</taxon>
    </lineage>
</organism>
<accession>A0ABS4WIU5</accession>
<comment type="caution">
    <text evidence="2">The sequence shown here is derived from an EMBL/GenBank/DDBJ whole genome shotgun (WGS) entry which is preliminary data.</text>
</comment>
<keyword evidence="3" id="KW-1185">Reference proteome</keyword>
<evidence type="ECO:0000313" key="2">
    <source>
        <dbReference type="EMBL" id="MBP2376129.1"/>
    </source>
</evidence>
<dbReference type="EMBL" id="JAGIOE010000001">
    <property type="protein sequence ID" value="MBP2376129.1"/>
    <property type="molecule type" value="Genomic_DNA"/>
</dbReference>
<feature type="region of interest" description="Disordered" evidence="1">
    <location>
        <begin position="1"/>
        <end position="54"/>
    </location>
</feature>
<reference evidence="2 3" key="1">
    <citation type="submission" date="2021-03" db="EMBL/GenBank/DDBJ databases">
        <title>Sequencing the genomes of 1000 actinobacteria strains.</title>
        <authorList>
            <person name="Klenk H.-P."/>
        </authorList>
    </citation>
    <scope>NUCLEOTIDE SEQUENCE [LARGE SCALE GENOMIC DNA]</scope>
    <source>
        <strain evidence="2 3">DSM 15454</strain>
    </source>
</reference>